<evidence type="ECO:0000256" key="10">
    <source>
        <dbReference type="ARBA" id="ARBA00023196"/>
    </source>
</evidence>
<gene>
    <name evidence="14" type="ORF">KUTeg_008417</name>
</gene>
<dbReference type="InterPro" id="IPR036121">
    <property type="entry name" value="ATPase_F1/V1/A1_a/bsu_N_sf"/>
</dbReference>
<comment type="subcellular location">
    <subcellularLocation>
        <location evidence="1">Membrane</location>
    </subcellularLocation>
</comment>
<dbReference type="Proteomes" id="UP001217089">
    <property type="component" value="Unassembled WGS sequence"/>
</dbReference>
<evidence type="ECO:0000256" key="2">
    <source>
        <dbReference type="ARBA" id="ARBA00008936"/>
    </source>
</evidence>
<dbReference type="Gene3D" id="2.40.10.170">
    <property type="match status" value="1"/>
</dbReference>
<evidence type="ECO:0000313" key="14">
    <source>
        <dbReference type="EMBL" id="KAJ8313856.1"/>
    </source>
</evidence>
<dbReference type="Pfam" id="PF22919">
    <property type="entry name" value="ATP-synt_VA_C"/>
    <property type="match status" value="1"/>
</dbReference>
<dbReference type="EMBL" id="JARBDR010000342">
    <property type="protein sequence ID" value="KAJ8313856.1"/>
    <property type="molecule type" value="Genomic_DNA"/>
</dbReference>
<dbReference type="InterPro" id="IPR055190">
    <property type="entry name" value="ATP-synt_VA_C"/>
</dbReference>
<sequence length="481" mass="51696">MMQAVRQACTGVLRATKAAFSTPGVQNKAANLLPGYFTTHRQYATEPAAAAGNITGRVVSVIGAVVDVQFDDDLPSILNALEVKGRQPRLILEVAQHLGENTVRTIAMDGTEGLVRGTECIDIGTPIRIPVGPATLGRIINVIGEPIDERGPVNTDKYAAIHAEAPEFVEMSVEQEILETGIKVVDLLAPYAKGGLFGGAGVGKTVLIMELINNVAKAHGGYSVFAGVGERTREGNDLYHEMITSKVISLTDNTSKVSLVYGQMNEPPGARARVALTGLTVAEYFRDQEGQDVLLFIDNIFRFTQAGSEVSALLGRIPSAVGYQPTLATDMGTMQERITTTKKGSITSVQAIYVPADDLTDPAPATTFAHLDATTVLSRGISELGIYPAVDPLDSNSRILDINVVGEQHYTVARGVQKILQDYKSLQDIIAILGMDELSEEDKMTVSRAREFDHVPEVAFYMVGPIEEVVAKAERLAEEQS</sequence>
<dbReference type="PROSITE" id="PS00152">
    <property type="entry name" value="ATPASE_ALPHA_BETA"/>
    <property type="match status" value="1"/>
</dbReference>
<feature type="domain" description="AAA+ ATPase" evidence="13">
    <location>
        <begin position="190"/>
        <end position="374"/>
    </location>
</feature>
<keyword evidence="10 12" id="KW-0139">CF(1)</keyword>
<evidence type="ECO:0000256" key="6">
    <source>
        <dbReference type="ARBA" id="ARBA00022840"/>
    </source>
</evidence>
<comment type="function">
    <text evidence="12">Produces ATP from ADP in the presence of a proton gradient across the membrane.</text>
</comment>
<dbReference type="NCBIfam" id="TIGR01039">
    <property type="entry name" value="atpD"/>
    <property type="match status" value="1"/>
</dbReference>
<keyword evidence="3" id="KW-0813">Transport</keyword>
<evidence type="ECO:0000256" key="3">
    <source>
        <dbReference type="ARBA" id="ARBA00022448"/>
    </source>
</evidence>
<evidence type="ECO:0000256" key="11">
    <source>
        <dbReference type="ARBA" id="ARBA00023310"/>
    </source>
</evidence>
<protein>
    <recommendedName>
        <fullName evidence="12">ATP synthase subunit beta</fullName>
        <ecNumber evidence="12">7.1.2.2</ecNumber>
    </recommendedName>
</protein>
<accession>A0ABQ9FCB1</accession>
<dbReference type="SUPFAM" id="SSF47917">
    <property type="entry name" value="C-terminal domain of alpha and beta subunits of F1 ATP synthase"/>
    <property type="match status" value="1"/>
</dbReference>
<dbReference type="PANTHER" id="PTHR15184:SF71">
    <property type="entry name" value="ATP SYNTHASE SUBUNIT BETA, MITOCHONDRIAL"/>
    <property type="match status" value="1"/>
</dbReference>
<evidence type="ECO:0000313" key="15">
    <source>
        <dbReference type="Proteomes" id="UP001217089"/>
    </source>
</evidence>
<dbReference type="CDD" id="cd18115">
    <property type="entry name" value="ATP-synt_F1_beta_N"/>
    <property type="match status" value="1"/>
</dbReference>
<keyword evidence="15" id="KW-1185">Reference proteome</keyword>
<dbReference type="InterPro" id="IPR027417">
    <property type="entry name" value="P-loop_NTPase"/>
</dbReference>
<dbReference type="InterPro" id="IPR020003">
    <property type="entry name" value="ATPase_a/bsu_AS"/>
</dbReference>
<evidence type="ECO:0000256" key="7">
    <source>
        <dbReference type="ARBA" id="ARBA00022967"/>
    </source>
</evidence>
<evidence type="ECO:0000256" key="5">
    <source>
        <dbReference type="ARBA" id="ARBA00022781"/>
    </source>
</evidence>
<evidence type="ECO:0000256" key="12">
    <source>
        <dbReference type="RuleBase" id="RU003553"/>
    </source>
</evidence>
<keyword evidence="5" id="KW-0375">Hydrogen ion transport</keyword>
<evidence type="ECO:0000256" key="1">
    <source>
        <dbReference type="ARBA" id="ARBA00004370"/>
    </source>
</evidence>
<comment type="caution">
    <text evidence="14">The sequence shown here is derived from an EMBL/GenBank/DDBJ whole genome shotgun (WGS) entry which is preliminary data.</text>
</comment>
<keyword evidence="8" id="KW-0406">Ion transport</keyword>
<keyword evidence="11 12" id="KW-0066">ATP synthesis</keyword>
<evidence type="ECO:0000256" key="8">
    <source>
        <dbReference type="ARBA" id="ARBA00023065"/>
    </source>
</evidence>
<dbReference type="InterPro" id="IPR050053">
    <property type="entry name" value="ATPase_alpha/beta_chains"/>
</dbReference>
<comment type="subunit">
    <text evidence="12">F-type ATPases have 2 components, CF(1) - the catalytic core - and CF(0) - the membrane proton channel. CF(1) and CF(0) have multiple subunits.</text>
</comment>
<organism evidence="14 15">
    <name type="scientific">Tegillarca granosa</name>
    <name type="common">Malaysian cockle</name>
    <name type="synonym">Anadara granosa</name>
    <dbReference type="NCBI Taxonomy" id="220873"/>
    <lineage>
        <taxon>Eukaryota</taxon>
        <taxon>Metazoa</taxon>
        <taxon>Spiralia</taxon>
        <taxon>Lophotrochozoa</taxon>
        <taxon>Mollusca</taxon>
        <taxon>Bivalvia</taxon>
        <taxon>Autobranchia</taxon>
        <taxon>Pteriomorphia</taxon>
        <taxon>Arcoida</taxon>
        <taxon>Arcoidea</taxon>
        <taxon>Arcidae</taxon>
        <taxon>Tegillarca</taxon>
    </lineage>
</organism>
<comment type="similarity">
    <text evidence="2">Belongs to the ATPase alpha/beta chains family.</text>
</comment>
<dbReference type="SUPFAM" id="SSF50615">
    <property type="entry name" value="N-terminal domain of alpha and beta subunits of F1 ATP synthase"/>
    <property type="match status" value="1"/>
</dbReference>
<comment type="catalytic activity">
    <reaction evidence="12">
        <text>ATP + H2O + 4 H(+)(in) = ADP + phosphate + 5 H(+)(out)</text>
        <dbReference type="Rhea" id="RHEA:57720"/>
        <dbReference type="ChEBI" id="CHEBI:15377"/>
        <dbReference type="ChEBI" id="CHEBI:15378"/>
        <dbReference type="ChEBI" id="CHEBI:30616"/>
        <dbReference type="ChEBI" id="CHEBI:43474"/>
        <dbReference type="ChEBI" id="CHEBI:456216"/>
        <dbReference type="EC" id="7.1.2.2"/>
    </reaction>
</comment>
<dbReference type="SMART" id="SM00382">
    <property type="entry name" value="AAA"/>
    <property type="match status" value="1"/>
</dbReference>
<keyword evidence="9" id="KW-0472">Membrane</keyword>
<dbReference type="SUPFAM" id="SSF52540">
    <property type="entry name" value="P-loop containing nucleoside triphosphate hydrolases"/>
    <property type="match status" value="1"/>
</dbReference>
<dbReference type="CDD" id="cd01133">
    <property type="entry name" value="F1-ATPase_beta_CD"/>
    <property type="match status" value="1"/>
</dbReference>
<proteinExistence type="inferred from homology"/>
<keyword evidence="4 12" id="KW-0547">Nucleotide-binding</keyword>
<dbReference type="InterPro" id="IPR003593">
    <property type="entry name" value="AAA+_ATPase"/>
</dbReference>
<dbReference type="Gene3D" id="3.40.50.300">
    <property type="entry name" value="P-loop containing nucleotide triphosphate hydrolases"/>
    <property type="match status" value="1"/>
</dbReference>
<evidence type="ECO:0000256" key="9">
    <source>
        <dbReference type="ARBA" id="ARBA00023136"/>
    </source>
</evidence>
<dbReference type="Pfam" id="PF02874">
    <property type="entry name" value="ATP-synt_ab_N"/>
    <property type="match status" value="1"/>
</dbReference>
<name>A0ABQ9FCB1_TEGGR</name>
<dbReference type="PANTHER" id="PTHR15184">
    <property type="entry name" value="ATP SYNTHASE"/>
    <property type="match status" value="1"/>
</dbReference>
<evidence type="ECO:0000256" key="4">
    <source>
        <dbReference type="ARBA" id="ARBA00022741"/>
    </source>
</evidence>
<dbReference type="InterPro" id="IPR000194">
    <property type="entry name" value="ATPase_F1/V1/A1_a/bsu_nucl-bd"/>
</dbReference>
<dbReference type="InterPro" id="IPR005722">
    <property type="entry name" value="ATP_synth_F1_bsu"/>
</dbReference>
<dbReference type="InterPro" id="IPR004100">
    <property type="entry name" value="ATPase_F1/V1/A1_a/bsu_N"/>
</dbReference>
<dbReference type="Pfam" id="PF00006">
    <property type="entry name" value="ATP-synt_ab"/>
    <property type="match status" value="1"/>
</dbReference>
<dbReference type="EC" id="7.1.2.2" evidence="12"/>
<keyword evidence="6 12" id="KW-0067">ATP-binding</keyword>
<reference evidence="14 15" key="1">
    <citation type="submission" date="2022-12" db="EMBL/GenBank/DDBJ databases">
        <title>Chromosome-level genome of Tegillarca granosa.</title>
        <authorList>
            <person name="Kim J."/>
        </authorList>
    </citation>
    <scope>NUCLEOTIDE SEQUENCE [LARGE SCALE GENOMIC DNA]</scope>
    <source>
        <strain evidence="14">Teg-2019</strain>
        <tissue evidence="14">Adductor muscle</tissue>
    </source>
</reference>
<keyword evidence="7" id="KW-1278">Translocase</keyword>
<dbReference type="HAMAP" id="MF_01347">
    <property type="entry name" value="ATP_synth_beta_bact"/>
    <property type="match status" value="1"/>
</dbReference>
<dbReference type="InterPro" id="IPR024034">
    <property type="entry name" value="ATPase_F1/V1_b/a_C"/>
</dbReference>
<dbReference type="Gene3D" id="1.10.1140.10">
    <property type="entry name" value="Bovine Mitochondrial F1-atpase, Atp Synthase Beta Chain, Chain D, domain 3"/>
    <property type="match status" value="2"/>
</dbReference>
<evidence type="ECO:0000259" key="13">
    <source>
        <dbReference type="SMART" id="SM00382"/>
    </source>
</evidence>